<comment type="caution">
    <text evidence="1">The sequence shown here is derived from an EMBL/GenBank/DDBJ whole genome shotgun (WGS) entry which is preliminary data.</text>
</comment>
<reference evidence="1" key="1">
    <citation type="submission" date="2021-02" db="EMBL/GenBank/DDBJ databases">
        <authorList>
            <consortium name="DOE Joint Genome Institute"/>
            <person name="Ahrendt S."/>
            <person name="Looney B.P."/>
            <person name="Miyauchi S."/>
            <person name="Morin E."/>
            <person name="Drula E."/>
            <person name="Courty P.E."/>
            <person name="Chicoki N."/>
            <person name="Fauchery L."/>
            <person name="Kohler A."/>
            <person name="Kuo A."/>
            <person name="Labutti K."/>
            <person name="Pangilinan J."/>
            <person name="Lipzen A."/>
            <person name="Riley R."/>
            <person name="Andreopoulos W."/>
            <person name="He G."/>
            <person name="Johnson J."/>
            <person name="Barry K.W."/>
            <person name="Grigoriev I.V."/>
            <person name="Nagy L."/>
            <person name="Hibbett D."/>
            <person name="Henrissat B."/>
            <person name="Matheny P.B."/>
            <person name="Labbe J."/>
            <person name="Martin F."/>
        </authorList>
    </citation>
    <scope>NUCLEOTIDE SEQUENCE</scope>
    <source>
        <strain evidence="1">FP105234-sp</strain>
    </source>
</reference>
<evidence type="ECO:0000313" key="2">
    <source>
        <dbReference type="Proteomes" id="UP000814033"/>
    </source>
</evidence>
<keyword evidence="2" id="KW-1185">Reference proteome</keyword>
<protein>
    <submittedName>
        <fullName evidence="1">Cytochrome P450</fullName>
    </submittedName>
</protein>
<accession>A0ACB8RX43</accession>
<organism evidence="1 2">
    <name type="scientific">Auriscalpium vulgare</name>
    <dbReference type="NCBI Taxonomy" id="40419"/>
    <lineage>
        <taxon>Eukaryota</taxon>
        <taxon>Fungi</taxon>
        <taxon>Dikarya</taxon>
        <taxon>Basidiomycota</taxon>
        <taxon>Agaricomycotina</taxon>
        <taxon>Agaricomycetes</taxon>
        <taxon>Russulales</taxon>
        <taxon>Auriscalpiaceae</taxon>
        <taxon>Auriscalpium</taxon>
    </lineage>
</organism>
<dbReference type="EMBL" id="MU275891">
    <property type="protein sequence ID" value="KAI0048181.1"/>
    <property type="molecule type" value="Genomic_DNA"/>
</dbReference>
<evidence type="ECO:0000313" key="1">
    <source>
        <dbReference type="EMBL" id="KAI0048181.1"/>
    </source>
</evidence>
<reference evidence="1" key="2">
    <citation type="journal article" date="2022" name="New Phytol.">
        <title>Evolutionary transition to the ectomycorrhizal habit in the genomes of a hyperdiverse lineage of mushroom-forming fungi.</title>
        <authorList>
            <person name="Looney B."/>
            <person name="Miyauchi S."/>
            <person name="Morin E."/>
            <person name="Drula E."/>
            <person name="Courty P.E."/>
            <person name="Kohler A."/>
            <person name="Kuo A."/>
            <person name="LaButti K."/>
            <person name="Pangilinan J."/>
            <person name="Lipzen A."/>
            <person name="Riley R."/>
            <person name="Andreopoulos W."/>
            <person name="He G."/>
            <person name="Johnson J."/>
            <person name="Nolan M."/>
            <person name="Tritt A."/>
            <person name="Barry K.W."/>
            <person name="Grigoriev I.V."/>
            <person name="Nagy L.G."/>
            <person name="Hibbett D."/>
            <person name="Henrissat B."/>
            <person name="Matheny P.B."/>
            <person name="Labbe J."/>
            <person name="Martin F.M."/>
        </authorList>
    </citation>
    <scope>NUCLEOTIDE SEQUENCE</scope>
    <source>
        <strain evidence="1">FP105234-sp</strain>
    </source>
</reference>
<sequence length="544" mass="60711">MSSATFSPASYGFSFDSNSSAVNSVVSRVQDNQTLVIGIAVALSVLFTVRYLQSPWRKLPPGPRGLPILGNALDLRKKPWIKFMEWKEKYGDVVYVNAAGTPMIVLNTQKAGGDLLDRRAAIYSDRAKNIVAGVLTKNLILLLQNYTPLWRRMRKASHEGLNSPDVEEHIKHGSTDEALILTLGMLENPAEWDEHMRRSSVSLIMSTVYGTPPIARADDPRVQSINAFIERLGHACMPGAYLVEFFPFLRHFPSWLAGWKREAEEWHVKDSAKFEGLFQTAKASVNAGDERMYLTSKIIKDHARYQLTPPETTWLAGQMFAAGSDTTSATLAWGVLGMLANPHTVKAAQAQLDDVVGRSRIPTHADIKNLPYIRAIVREMLRWRPIGPAGLPHAAAVDDWYEGMFIPKGAIIMPHVWAMNHEPAIYGPDYAEFKPERHLDATGEIAPAPPETKEEGHVGYGFGRRICVGRSMANISLLMDTALILWACNLERERDADGNLVPLNLDDWDDEGLVTRPMPFKLGVSSRFPDALHLLREERTLRAQ</sequence>
<name>A0ACB8RX43_9AGAM</name>
<proteinExistence type="predicted"/>
<dbReference type="Proteomes" id="UP000814033">
    <property type="component" value="Unassembled WGS sequence"/>
</dbReference>
<gene>
    <name evidence="1" type="ORF">FA95DRAFT_1558342</name>
</gene>